<dbReference type="AlphaFoldDB" id="A0A167WWL3"/>
<reference evidence="1 2" key="1">
    <citation type="journal article" date="2016" name="Genome Biol. Evol.">
        <title>Divergent and convergent evolution of fungal pathogenicity.</title>
        <authorList>
            <person name="Shang Y."/>
            <person name="Xiao G."/>
            <person name="Zheng P."/>
            <person name="Cen K."/>
            <person name="Zhan S."/>
            <person name="Wang C."/>
        </authorList>
    </citation>
    <scope>NUCLEOTIDE SEQUENCE [LARGE SCALE GENOMIC DNA]</scope>
    <source>
        <strain evidence="1 2">RCEF 2490</strain>
    </source>
</reference>
<gene>
    <name evidence="1" type="ORF">AAL_07660</name>
</gene>
<proteinExistence type="predicted"/>
<organism evidence="1 2">
    <name type="scientific">Moelleriella libera RCEF 2490</name>
    <dbReference type="NCBI Taxonomy" id="1081109"/>
    <lineage>
        <taxon>Eukaryota</taxon>
        <taxon>Fungi</taxon>
        <taxon>Dikarya</taxon>
        <taxon>Ascomycota</taxon>
        <taxon>Pezizomycotina</taxon>
        <taxon>Sordariomycetes</taxon>
        <taxon>Hypocreomycetidae</taxon>
        <taxon>Hypocreales</taxon>
        <taxon>Clavicipitaceae</taxon>
        <taxon>Moelleriella</taxon>
    </lineage>
</organism>
<evidence type="ECO:0000313" key="2">
    <source>
        <dbReference type="Proteomes" id="UP000078544"/>
    </source>
</evidence>
<protein>
    <submittedName>
        <fullName evidence="1">Uncharacterized protein</fullName>
    </submittedName>
</protein>
<evidence type="ECO:0000313" key="1">
    <source>
        <dbReference type="EMBL" id="KZZ89361.1"/>
    </source>
</evidence>
<sequence length="167" mass="19147">MTANGWDPSTAELIETLDKRRVNTLTGIVRIERIALRRADPNEVARFYGPLVSATNYYITSHQFLTELRGLSPQYPFSGDLIREAYSRVGQDPFSNRSWNMVWLVLTKIQDDGLVPIFAAAEAINPSMWGTETPIAGHVNQLKACFEREWFGAIWALLRHWDRPPIW</sequence>
<name>A0A167WWL3_9HYPO</name>
<keyword evidence="2" id="KW-1185">Reference proteome</keyword>
<dbReference type="Proteomes" id="UP000078544">
    <property type="component" value="Unassembled WGS sequence"/>
</dbReference>
<accession>A0A167WWL3</accession>
<dbReference type="EMBL" id="AZGY01000025">
    <property type="protein sequence ID" value="KZZ89361.1"/>
    <property type="molecule type" value="Genomic_DNA"/>
</dbReference>
<dbReference type="OrthoDB" id="4932428at2759"/>
<comment type="caution">
    <text evidence="1">The sequence shown here is derived from an EMBL/GenBank/DDBJ whole genome shotgun (WGS) entry which is preliminary data.</text>
</comment>